<dbReference type="RefSeq" id="WP_379658379.1">
    <property type="nucleotide sequence ID" value="NZ_JBHTIV010000013.1"/>
</dbReference>
<sequence>MAAKSKKISIVIPIYKDTLNHNEVMVIKNLLELYGAKKLCIACPKSIKLSSEVTIDIKKEEFNDSYFKSIESYNKLMLSEEFYERFSGFKFILIHQLDAYLFKDELDFWCDQDYDYIGAPWLRDERFLVKIFRSKKVKKRGPIFNKVGNGGLSLRKIDTFLKFTRKHRQLIENYKSHSLYGIEDVFWSIIAPKFEKFSIPNYEIAAKFSLDRKPALGMKLNNNKLPFGCHGFEKDKTKKFWKKFIKEIK</sequence>
<evidence type="ECO:0000313" key="2">
    <source>
        <dbReference type="EMBL" id="MFD0933073.1"/>
    </source>
</evidence>
<organism evidence="2 3">
    <name type="scientific">Psychroflexus salinarum</name>
    <dbReference type="NCBI Taxonomy" id="546024"/>
    <lineage>
        <taxon>Bacteria</taxon>
        <taxon>Pseudomonadati</taxon>
        <taxon>Bacteroidota</taxon>
        <taxon>Flavobacteriia</taxon>
        <taxon>Flavobacteriales</taxon>
        <taxon>Flavobacteriaceae</taxon>
        <taxon>Psychroflexus</taxon>
    </lineage>
</organism>
<dbReference type="EMBL" id="JBHTIV010000013">
    <property type="protein sequence ID" value="MFD0933073.1"/>
    <property type="molecule type" value="Genomic_DNA"/>
</dbReference>
<reference evidence="3" key="1">
    <citation type="journal article" date="2019" name="Int. J. Syst. Evol. Microbiol.">
        <title>The Global Catalogue of Microorganisms (GCM) 10K type strain sequencing project: providing services to taxonomists for standard genome sequencing and annotation.</title>
        <authorList>
            <consortium name="The Broad Institute Genomics Platform"/>
            <consortium name="The Broad Institute Genome Sequencing Center for Infectious Disease"/>
            <person name="Wu L."/>
            <person name="Ma J."/>
        </authorList>
    </citation>
    <scope>NUCLEOTIDE SEQUENCE [LARGE SCALE GENOMIC DNA]</scope>
    <source>
        <strain evidence="3">CCUG 56752</strain>
    </source>
</reference>
<dbReference type="InterPro" id="IPR043729">
    <property type="entry name" value="DUF5672"/>
</dbReference>
<comment type="caution">
    <text evidence="2">The sequence shown here is derived from an EMBL/GenBank/DDBJ whole genome shotgun (WGS) entry which is preliminary data.</text>
</comment>
<feature type="domain" description="DUF5672" evidence="1">
    <location>
        <begin position="57"/>
        <end position="230"/>
    </location>
</feature>
<dbReference type="Pfam" id="PF18922">
    <property type="entry name" value="DUF5672"/>
    <property type="match status" value="1"/>
</dbReference>
<evidence type="ECO:0000313" key="3">
    <source>
        <dbReference type="Proteomes" id="UP001597049"/>
    </source>
</evidence>
<gene>
    <name evidence="2" type="ORF">ACFQ0R_10740</name>
</gene>
<keyword evidence="3" id="KW-1185">Reference proteome</keyword>
<name>A0ABW3GRH6_9FLAO</name>
<evidence type="ECO:0000259" key="1">
    <source>
        <dbReference type="Pfam" id="PF18922"/>
    </source>
</evidence>
<proteinExistence type="predicted"/>
<accession>A0ABW3GRH6</accession>
<protein>
    <submittedName>
        <fullName evidence="2">DUF5672 family protein</fullName>
    </submittedName>
</protein>
<dbReference type="Proteomes" id="UP001597049">
    <property type="component" value="Unassembled WGS sequence"/>
</dbReference>